<dbReference type="CDD" id="cd11065">
    <property type="entry name" value="CYP64-like"/>
    <property type="match status" value="1"/>
</dbReference>
<evidence type="ECO:0000313" key="11">
    <source>
        <dbReference type="EMBL" id="KAJ7671884.1"/>
    </source>
</evidence>
<sequence length="494" mass="55371">MAHDPPSFTNLRNAVRLSFLESMERQSRRGGRLIEFPRSEVHYSAILSGIFGRLEKRVNLPPGPPGLPLLGNIFQMPTEAPWLTYVAWAKKYAHHLLNLPQAASDLLDRRSAIYSDRPDLIFGGDCEVGYKDTLPLCKYGDTFHLLETPDLFMDHIRLLVARIGFEISHGYSVQGRDDPMVLVAEQANRDFAKAMAPGAYLCDVFPILRHIPDWTGARFKKEAKECRKTMEALRDDPYNALKERVALGTAKPSFTTSLIQREEHPTEAQEMLYKWSSVSVYTTAADTTVSAMGSIFVALSLYPEVQKKAQEELDSVVGPDRLPSFDDRPNLPYLNAIVTEIHRWNPVAPLGVPHRSTQEDVYNGYRIPLGSILFANNWGILHDENIYPAPMEFNPERYLREGKEAADGVNPDPRRFAFGYGRRLCPGKELADDSIFICAAMTLATFNLTRPKSSAAEPQYTSSLICHPLPFPCSITPRSGQAENLVLLAVANGY</sequence>
<evidence type="ECO:0000256" key="10">
    <source>
        <dbReference type="RuleBase" id="RU000461"/>
    </source>
</evidence>
<keyword evidence="12" id="KW-1185">Reference proteome</keyword>
<dbReference type="InterPro" id="IPR036396">
    <property type="entry name" value="Cyt_P450_sf"/>
</dbReference>
<feature type="binding site" description="axial binding residue" evidence="9">
    <location>
        <position position="425"/>
    </location>
    <ligand>
        <name>heme</name>
        <dbReference type="ChEBI" id="CHEBI:30413"/>
    </ligand>
    <ligandPart>
        <name>Fe</name>
        <dbReference type="ChEBI" id="CHEBI:18248"/>
    </ligandPart>
</feature>
<dbReference type="SUPFAM" id="SSF48264">
    <property type="entry name" value="Cytochrome P450"/>
    <property type="match status" value="1"/>
</dbReference>
<evidence type="ECO:0000256" key="3">
    <source>
        <dbReference type="ARBA" id="ARBA00010617"/>
    </source>
</evidence>
<evidence type="ECO:0000256" key="9">
    <source>
        <dbReference type="PIRSR" id="PIRSR602401-1"/>
    </source>
</evidence>
<dbReference type="InterPro" id="IPR001128">
    <property type="entry name" value="Cyt_P450"/>
</dbReference>
<organism evidence="11 12">
    <name type="scientific">Mycena rosella</name>
    <name type="common">Pink bonnet</name>
    <name type="synonym">Agaricus rosellus</name>
    <dbReference type="NCBI Taxonomy" id="1033263"/>
    <lineage>
        <taxon>Eukaryota</taxon>
        <taxon>Fungi</taxon>
        <taxon>Dikarya</taxon>
        <taxon>Basidiomycota</taxon>
        <taxon>Agaricomycotina</taxon>
        <taxon>Agaricomycetes</taxon>
        <taxon>Agaricomycetidae</taxon>
        <taxon>Agaricales</taxon>
        <taxon>Marasmiineae</taxon>
        <taxon>Mycenaceae</taxon>
        <taxon>Mycena</taxon>
    </lineage>
</organism>
<keyword evidence="8 10" id="KW-0503">Monooxygenase</keyword>
<dbReference type="GO" id="GO:0005506">
    <property type="term" value="F:iron ion binding"/>
    <property type="evidence" value="ECO:0007669"/>
    <property type="project" value="InterPro"/>
</dbReference>
<evidence type="ECO:0000313" key="12">
    <source>
        <dbReference type="Proteomes" id="UP001221757"/>
    </source>
</evidence>
<dbReference type="Proteomes" id="UP001221757">
    <property type="component" value="Unassembled WGS sequence"/>
</dbReference>
<evidence type="ECO:0000256" key="7">
    <source>
        <dbReference type="ARBA" id="ARBA00023004"/>
    </source>
</evidence>
<dbReference type="PRINTS" id="PR00463">
    <property type="entry name" value="EP450I"/>
</dbReference>
<dbReference type="InterPro" id="IPR002401">
    <property type="entry name" value="Cyt_P450_E_grp-I"/>
</dbReference>
<gene>
    <name evidence="11" type="ORF">B0H17DRAFT_1170957</name>
</gene>
<comment type="similarity">
    <text evidence="3 10">Belongs to the cytochrome P450 family.</text>
</comment>
<dbReference type="GO" id="GO:0016705">
    <property type="term" value="F:oxidoreductase activity, acting on paired donors, with incorporation or reduction of molecular oxygen"/>
    <property type="evidence" value="ECO:0007669"/>
    <property type="project" value="InterPro"/>
</dbReference>
<evidence type="ECO:0000256" key="5">
    <source>
        <dbReference type="ARBA" id="ARBA00022723"/>
    </source>
</evidence>
<dbReference type="AlphaFoldDB" id="A0AAD7CZS7"/>
<dbReference type="GO" id="GO:0020037">
    <property type="term" value="F:heme binding"/>
    <property type="evidence" value="ECO:0007669"/>
    <property type="project" value="InterPro"/>
</dbReference>
<comment type="caution">
    <text evidence="11">The sequence shown here is derived from an EMBL/GenBank/DDBJ whole genome shotgun (WGS) entry which is preliminary data.</text>
</comment>
<dbReference type="InterPro" id="IPR017972">
    <property type="entry name" value="Cyt_P450_CS"/>
</dbReference>
<dbReference type="PROSITE" id="PS00086">
    <property type="entry name" value="CYTOCHROME_P450"/>
    <property type="match status" value="1"/>
</dbReference>
<dbReference type="GO" id="GO:0004497">
    <property type="term" value="F:monooxygenase activity"/>
    <property type="evidence" value="ECO:0007669"/>
    <property type="project" value="UniProtKB-KW"/>
</dbReference>
<keyword evidence="4 9" id="KW-0349">Heme</keyword>
<comment type="pathway">
    <text evidence="2">Secondary metabolite biosynthesis.</text>
</comment>
<evidence type="ECO:0000256" key="2">
    <source>
        <dbReference type="ARBA" id="ARBA00005179"/>
    </source>
</evidence>
<keyword evidence="6 10" id="KW-0560">Oxidoreductase</keyword>
<evidence type="ECO:0000256" key="8">
    <source>
        <dbReference type="ARBA" id="ARBA00023033"/>
    </source>
</evidence>
<dbReference type="Pfam" id="PF00067">
    <property type="entry name" value="p450"/>
    <property type="match status" value="1"/>
</dbReference>
<evidence type="ECO:0000256" key="1">
    <source>
        <dbReference type="ARBA" id="ARBA00001971"/>
    </source>
</evidence>
<keyword evidence="5 9" id="KW-0479">Metal-binding</keyword>
<dbReference type="EMBL" id="JARKIE010000171">
    <property type="protein sequence ID" value="KAJ7671884.1"/>
    <property type="molecule type" value="Genomic_DNA"/>
</dbReference>
<dbReference type="PANTHER" id="PTHR46300">
    <property type="entry name" value="P450, PUTATIVE (EUROFUNG)-RELATED-RELATED"/>
    <property type="match status" value="1"/>
</dbReference>
<dbReference type="Gene3D" id="1.10.630.10">
    <property type="entry name" value="Cytochrome P450"/>
    <property type="match status" value="1"/>
</dbReference>
<keyword evidence="7 9" id="KW-0408">Iron</keyword>
<proteinExistence type="inferred from homology"/>
<reference evidence="11" key="1">
    <citation type="submission" date="2023-03" db="EMBL/GenBank/DDBJ databases">
        <title>Massive genome expansion in bonnet fungi (Mycena s.s.) driven by repeated elements and novel gene families across ecological guilds.</title>
        <authorList>
            <consortium name="Lawrence Berkeley National Laboratory"/>
            <person name="Harder C.B."/>
            <person name="Miyauchi S."/>
            <person name="Viragh M."/>
            <person name="Kuo A."/>
            <person name="Thoen E."/>
            <person name="Andreopoulos B."/>
            <person name="Lu D."/>
            <person name="Skrede I."/>
            <person name="Drula E."/>
            <person name="Henrissat B."/>
            <person name="Morin E."/>
            <person name="Kohler A."/>
            <person name="Barry K."/>
            <person name="LaButti K."/>
            <person name="Morin E."/>
            <person name="Salamov A."/>
            <person name="Lipzen A."/>
            <person name="Mereny Z."/>
            <person name="Hegedus B."/>
            <person name="Baldrian P."/>
            <person name="Stursova M."/>
            <person name="Weitz H."/>
            <person name="Taylor A."/>
            <person name="Grigoriev I.V."/>
            <person name="Nagy L.G."/>
            <person name="Martin F."/>
            <person name="Kauserud H."/>
        </authorList>
    </citation>
    <scope>NUCLEOTIDE SEQUENCE</scope>
    <source>
        <strain evidence="11">CBHHK067</strain>
    </source>
</reference>
<dbReference type="PANTHER" id="PTHR46300:SF7">
    <property type="entry name" value="P450, PUTATIVE (EUROFUNG)-RELATED"/>
    <property type="match status" value="1"/>
</dbReference>
<evidence type="ECO:0000256" key="6">
    <source>
        <dbReference type="ARBA" id="ARBA00023002"/>
    </source>
</evidence>
<comment type="cofactor">
    <cofactor evidence="1 9">
        <name>heme</name>
        <dbReference type="ChEBI" id="CHEBI:30413"/>
    </cofactor>
</comment>
<protein>
    <submittedName>
        <fullName evidence="11">Cytochrome P450</fullName>
    </submittedName>
</protein>
<accession>A0AAD7CZS7</accession>
<name>A0AAD7CZS7_MYCRO</name>
<evidence type="ECO:0000256" key="4">
    <source>
        <dbReference type="ARBA" id="ARBA00022617"/>
    </source>
</evidence>
<dbReference type="InterPro" id="IPR050364">
    <property type="entry name" value="Cytochrome_P450_fung"/>
</dbReference>